<proteinExistence type="predicted"/>
<sequence>MKDLYNCTECICTEGVTDNKPTTSVFQLLFEVVDEQVPLDTRARLTAYHSLLAYDTMLSLQYPPMVILADKDRGLFTTEITKAASSRWDVIMHYPAS</sequence>
<evidence type="ECO:0000313" key="2">
    <source>
        <dbReference type="Proteomes" id="UP000271098"/>
    </source>
</evidence>
<reference evidence="1 2" key="2">
    <citation type="submission" date="2018-11" db="EMBL/GenBank/DDBJ databases">
        <authorList>
            <consortium name="Pathogen Informatics"/>
        </authorList>
    </citation>
    <scope>NUCLEOTIDE SEQUENCE [LARGE SCALE GENOMIC DNA]</scope>
</reference>
<gene>
    <name evidence="1" type="ORF">GPUH_LOCUS24029</name>
</gene>
<accession>A0A183EST8</accession>
<name>A0A183EST8_9BILA</name>
<keyword evidence="2" id="KW-1185">Reference proteome</keyword>
<dbReference type="WBParaSite" id="GPUH_0002405901-mRNA-1">
    <property type="protein sequence ID" value="GPUH_0002405901-mRNA-1"/>
    <property type="gene ID" value="GPUH_0002405901"/>
</dbReference>
<evidence type="ECO:0000313" key="3">
    <source>
        <dbReference type="WBParaSite" id="GPUH_0002405901-mRNA-1"/>
    </source>
</evidence>
<dbReference type="Proteomes" id="UP000271098">
    <property type="component" value="Unassembled WGS sequence"/>
</dbReference>
<protein>
    <submittedName>
        <fullName evidence="3">Piwi domain-containing protein</fullName>
    </submittedName>
</protein>
<dbReference type="AlphaFoldDB" id="A0A183EST8"/>
<organism evidence="3">
    <name type="scientific">Gongylonema pulchrum</name>
    <dbReference type="NCBI Taxonomy" id="637853"/>
    <lineage>
        <taxon>Eukaryota</taxon>
        <taxon>Metazoa</taxon>
        <taxon>Ecdysozoa</taxon>
        <taxon>Nematoda</taxon>
        <taxon>Chromadorea</taxon>
        <taxon>Rhabditida</taxon>
        <taxon>Spirurina</taxon>
        <taxon>Spiruromorpha</taxon>
        <taxon>Spiruroidea</taxon>
        <taxon>Gongylonematidae</taxon>
        <taxon>Gongylonema</taxon>
    </lineage>
</organism>
<dbReference type="EMBL" id="UYRT01099812">
    <property type="protein sequence ID" value="VDN42295.1"/>
    <property type="molecule type" value="Genomic_DNA"/>
</dbReference>
<evidence type="ECO:0000313" key="1">
    <source>
        <dbReference type="EMBL" id="VDN42295.1"/>
    </source>
</evidence>
<reference evidence="3" key="1">
    <citation type="submission" date="2016-06" db="UniProtKB">
        <authorList>
            <consortium name="WormBaseParasite"/>
        </authorList>
    </citation>
    <scope>IDENTIFICATION</scope>
</reference>